<keyword evidence="7" id="KW-0446">Lipid-binding</keyword>
<dbReference type="GO" id="GO:0010008">
    <property type="term" value="C:endosome membrane"/>
    <property type="evidence" value="ECO:0007669"/>
    <property type="project" value="UniProtKB-SubCell"/>
</dbReference>
<feature type="compositionally biased region" description="Basic and acidic residues" evidence="10">
    <location>
        <begin position="42"/>
        <end position="51"/>
    </location>
</feature>
<dbReference type="GO" id="GO:0035091">
    <property type="term" value="F:phosphatidylinositol binding"/>
    <property type="evidence" value="ECO:0007669"/>
    <property type="project" value="InterPro"/>
</dbReference>
<evidence type="ECO:0000313" key="13">
    <source>
        <dbReference type="Proteomes" id="UP000717515"/>
    </source>
</evidence>
<dbReference type="Pfam" id="PF00787">
    <property type="entry name" value="PX"/>
    <property type="match status" value="1"/>
</dbReference>
<organism evidence="12 13">
    <name type="scientific">Mortierella alpina</name>
    <name type="common">Oleaginous fungus</name>
    <name type="synonym">Mortierella renispora</name>
    <dbReference type="NCBI Taxonomy" id="64518"/>
    <lineage>
        <taxon>Eukaryota</taxon>
        <taxon>Fungi</taxon>
        <taxon>Fungi incertae sedis</taxon>
        <taxon>Mucoromycota</taxon>
        <taxon>Mortierellomycotina</taxon>
        <taxon>Mortierellomycetes</taxon>
        <taxon>Mortierellales</taxon>
        <taxon>Mortierellaceae</taxon>
        <taxon>Mortierella</taxon>
    </lineage>
</organism>
<keyword evidence="9" id="KW-0175">Coiled coil</keyword>
<feature type="domain" description="PX" evidence="11">
    <location>
        <begin position="88"/>
        <end position="204"/>
    </location>
</feature>
<dbReference type="Gene3D" id="3.30.1520.10">
    <property type="entry name" value="Phox-like domain"/>
    <property type="match status" value="1"/>
</dbReference>
<dbReference type="GO" id="GO:0042147">
    <property type="term" value="P:retrograde transport, endosome to Golgi"/>
    <property type="evidence" value="ECO:0007669"/>
    <property type="project" value="InterPro"/>
</dbReference>
<evidence type="ECO:0000259" key="11">
    <source>
        <dbReference type="PROSITE" id="PS50195"/>
    </source>
</evidence>
<protein>
    <recommendedName>
        <fullName evidence="11">PX domain-containing protein</fullName>
    </recommendedName>
</protein>
<dbReference type="InterPro" id="IPR001683">
    <property type="entry name" value="PX_dom"/>
</dbReference>
<feature type="non-terminal residue" evidence="12">
    <location>
        <position position="1"/>
    </location>
</feature>
<evidence type="ECO:0000256" key="6">
    <source>
        <dbReference type="ARBA" id="ARBA00023006"/>
    </source>
</evidence>
<dbReference type="SMART" id="SM00312">
    <property type="entry name" value="PX"/>
    <property type="match status" value="1"/>
</dbReference>
<accession>A0A9P8A6G6</accession>
<dbReference type="CDD" id="cd06867">
    <property type="entry name" value="PX_SNX41_42"/>
    <property type="match status" value="1"/>
</dbReference>
<feature type="compositionally biased region" description="Pro residues" evidence="10">
    <location>
        <begin position="254"/>
        <end position="266"/>
    </location>
</feature>
<keyword evidence="3" id="KW-0813">Transport</keyword>
<dbReference type="Proteomes" id="UP000717515">
    <property type="component" value="Unassembled WGS sequence"/>
</dbReference>
<dbReference type="EMBL" id="JAIFTL010000109">
    <property type="protein sequence ID" value="KAG9323249.1"/>
    <property type="molecule type" value="Genomic_DNA"/>
</dbReference>
<keyword evidence="4" id="KW-0967">Endosome</keyword>
<dbReference type="PANTHER" id="PTHR46979">
    <property type="entry name" value="SORTING NEXIN-41"/>
    <property type="match status" value="1"/>
</dbReference>
<feature type="compositionally biased region" description="Basic and acidic residues" evidence="10">
    <location>
        <begin position="393"/>
        <end position="422"/>
    </location>
</feature>
<dbReference type="InterPro" id="IPR036871">
    <property type="entry name" value="PX_dom_sf"/>
</dbReference>
<feature type="compositionally biased region" description="Polar residues" evidence="10">
    <location>
        <begin position="488"/>
        <end position="499"/>
    </location>
</feature>
<evidence type="ECO:0000256" key="10">
    <source>
        <dbReference type="SAM" id="MobiDB-lite"/>
    </source>
</evidence>
<reference evidence="12" key="1">
    <citation type="submission" date="2021-07" db="EMBL/GenBank/DDBJ databases">
        <title>Draft genome of Mortierella alpina, strain LL118, isolated from an aspen leaf litter sample.</title>
        <authorList>
            <person name="Yang S."/>
            <person name="Vinatzer B.A."/>
        </authorList>
    </citation>
    <scope>NUCLEOTIDE SEQUENCE</scope>
    <source>
        <strain evidence="12">LL118</strain>
    </source>
</reference>
<dbReference type="GO" id="GO:0006914">
    <property type="term" value="P:autophagy"/>
    <property type="evidence" value="ECO:0007669"/>
    <property type="project" value="UniProtKB-KW"/>
</dbReference>
<comment type="subcellular location">
    <subcellularLocation>
        <location evidence="1">Endosome membrane</location>
        <topology evidence="1">Peripheral membrane protein</topology>
    </subcellularLocation>
</comment>
<feature type="compositionally biased region" description="Polar residues" evidence="10">
    <location>
        <begin position="22"/>
        <end position="38"/>
    </location>
</feature>
<dbReference type="GO" id="GO:0015031">
    <property type="term" value="P:protein transport"/>
    <property type="evidence" value="ECO:0007669"/>
    <property type="project" value="UniProtKB-KW"/>
</dbReference>
<feature type="region of interest" description="Disordered" evidence="10">
    <location>
        <begin position="384"/>
        <end position="530"/>
    </location>
</feature>
<feature type="compositionally biased region" description="Low complexity" evidence="10">
    <location>
        <begin position="227"/>
        <end position="253"/>
    </location>
</feature>
<evidence type="ECO:0000256" key="5">
    <source>
        <dbReference type="ARBA" id="ARBA00022927"/>
    </source>
</evidence>
<comment type="similarity">
    <text evidence="2">Belongs to the sorting nexin family.</text>
</comment>
<feature type="compositionally biased region" description="Polar residues" evidence="10">
    <location>
        <begin position="460"/>
        <end position="475"/>
    </location>
</feature>
<dbReference type="GO" id="GO:0005829">
    <property type="term" value="C:cytosol"/>
    <property type="evidence" value="ECO:0007669"/>
    <property type="project" value="GOC"/>
</dbReference>
<dbReference type="InterPro" id="IPR044106">
    <property type="entry name" value="PX_Snx41/Atg20"/>
</dbReference>
<evidence type="ECO:0000256" key="4">
    <source>
        <dbReference type="ARBA" id="ARBA00022753"/>
    </source>
</evidence>
<evidence type="ECO:0000256" key="9">
    <source>
        <dbReference type="SAM" id="Coils"/>
    </source>
</evidence>
<proteinExistence type="inferred from homology"/>
<dbReference type="PROSITE" id="PS50195">
    <property type="entry name" value="PX"/>
    <property type="match status" value="1"/>
</dbReference>
<keyword evidence="8" id="KW-0472">Membrane</keyword>
<evidence type="ECO:0000256" key="1">
    <source>
        <dbReference type="ARBA" id="ARBA00004481"/>
    </source>
</evidence>
<dbReference type="AlphaFoldDB" id="A0A9P8A6G6"/>
<evidence type="ECO:0000256" key="8">
    <source>
        <dbReference type="ARBA" id="ARBA00023136"/>
    </source>
</evidence>
<feature type="coiled-coil region" evidence="9">
    <location>
        <begin position="560"/>
        <end position="598"/>
    </location>
</feature>
<keyword evidence="5" id="KW-0653">Protein transport</keyword>
<feature type="region of interest" description="Disordered" evidence="10">
    <location>
        <begin position="225"/>
        <end position="271"/>
    </location>
</feature>
<feature type="compositionally biased region" description="Low complexity" evidence="10">
    <location>
        <begin position="9"/>
        <end position="20"/>
    </location>
</feature>
<feature type="compositionally biased region" description="Low complexity" evidence="10">
    <location>
        <begin position="423"/>
        <end position="445"/>
    </location>
</feature>
<feature type="region of interest" description="Disordered" evidence="10">
    <location>
        <begin position="1"/>
        <end position="60"/>
    </location>
</feature>
<dbReference type="InterPro" id="IPR027267">
    <property type="entry name" value="AH/BAR_dom_sf"/>
</dbReference>
<evidence type="ECO:0000256" key="2">
    <source>
        <dbReference type="ARBA" id="ARBA00010883"/>
    </source>
</evidence>
<evidence type="ECO:0000256" key="7">
    <source>
        <dbReference type="ARBA" id="ARBA00023121"/>
    </source>
</evidence>
<keyword evidence="6" id="KW-0072">Autophagy</keyword>
<evidence type="ECO:0000256" key="3">
    <source>
        <dbReference type="ARBA" id="ARBA00022448"/>
    </source>
</evidence>
<name>A0A9P8A6G6_MORAP</name>
<gene>
    <name evidence="12" type="ORF">KVV02_000143</name>
</gene>
<dbReference type="PANTHER" id="PTHR46979:SF2">
    <property type="entry name" value="SORTING NEXIN-41"/>
    <property type="match status" value="1"/>
</dbReference>
<sequence length="637" mass="69898">TPTHHRTKPSLFPSVLSFPPAVSSSPPTSRLLHLQQTMSSSDSEHPQDSSRPHTPPAVEPYTAFTTIPRAAPGTTCCGISSLLHQPHQSLLVTSASKVADGLTASAFVSYTIKIGDNEVKRRYSEFESLRKVLCRIYPTLIVPPIPEKHTISNYANIQNKSKEDAAMVEKRKRMLQKFLNRLAKHEILSYEHVFHRFLETGVSWSELTHCPPISTLPKNPLNATLTASSSSASLSRSPSVPASPSASTQSSPGPAAPSPMPNPPILHQPDPRFIDSEVFTQKFANQLSGSMDRSQKKVVRKLGEIANDNSELGATLNGFSLSESECVPLANAIEKIGQAVDSSFIATTALMQALEVNVNEPMQEYVQYASIIKSILKFRHQKHIQSESTADQLESKRNSLESLERMETEAKRIEDALKRERSGTAGSTPSTPTTTAAAARSDSATQETTSHVGDDHSITEEGTFTNEPESLPTSTEDADHADGFNPYGRSSSNDSNAEQPANPYAQLPPAHGSNPYAHSHAPVSTSAKRRSTRLNVFSALSHTIHGIIDVDPEATRRNNIGKTRDAIVQLEEQLETTNADLEKISRAVQSDLDRFQRQKIRDLRNILLAYAKAHQKWCQKNLGSWQEAKDNVEEITV</sequence>
<evidence type="ECO:0000313" key="12">
    <source>
        <dbReference type="EMBL" id="KAG9323249.1"/>
    </source>
</evidence>
<dbReference type="Gene3D" id="1.20.1270.60">
    <property type="entry name" value="Arfaptin homology (AH) domain/BAR domain"/>
    <property type="match status" value="2"/>
</dbReference>
<dbReference type="SUPFAM" id="SSF64268">
    <property type="entry name" value="PX domain"/>
    <property type="match status" value="1"/>
</dbReference>
<comment type="caution">
    <text evidence="12">The sequence shown here is derived from an EMBL/GenBank/DDBJ whole genome shotgun (WGS) entry which is preliminary data.</text>
</comment>
<dbReference type="InterPro" id="IPR051079">
    <property type="entry name" value="Sorting_Nexin_Autophagy"/>
</dbReference>